<accession>L0B1L6</accession>
<organism evidence="2 3">
    <name type="scientific">Theileria equi strain WA</name>
    <dbReference type="NCBI Taxonomy" id="1537102"/>
    <lineage>
        <taxon>Eukaryota</taxon>
        <taxon>Sar</taxon>
        <taxon>Alveolata</taxon>
        <taxon>Apicomplexa</taxon>
        <taxon>Aconoidasida</taxon>
        <taxon>Piroplasmida</taxon>
        <taxon>Theileriidae</taxon>
        <taxon>Theileria</taxon>
    </lineage>
</organism>
<dbReference type="InterPro" id="IPR007480">
    <property type="entry name" value="DUF529"/>
</dbReference>
<sequence length="809" mass="93992">MRFNKFMYILFCSHYFNTVVFSVTLDIENPNDELFHGEESSARRFRYRDYIANPGVNVDRIIYGHTAVWRQRTAREKCTVVYAACKFGLPQLLHVHLIDQENQMRKVYYRRQRGIFKRVSKVVYDFSLDYLSKRDRLVDNSVTLYIEKKYPNNDIFSHKNLVLDGINSVLIYPQPRFALKTIADKISMLWEASSESEQAIKVVVLFVDEHHHFAIINVKKGNSRDNRFMEKLNDVWFLLSREVFTRHIKDFKKKICAEKHLSVNLFEPPDDLNFAVHRNVSGYGLSLIYQPIPGVIIEKIIAEEQVIWERAPQTRCYSIHFFSYRGTLKLIEMSVFSDNTEKMLYFNCQDDYYIPISGEGFRCLLTRINRPGASNMDLAFAMRISDLYTPANRMKLDIDESLETSNVLYRQDSFMDIPYTIFLAKDSCVISDIVSSGSVIWSPGPEGRYCISATLFYDKRFARLAEIVVVGTYGQIAIFRLAHGAGNWVKVSKSAFSFHLDALSVRHAPEVSENSEELLMPFNFRSDIRTFLDAHIEIDLSQGINDLLFYSRIGVYKGILFTLFRPYAEYCLKRVQDKKHLIWESQSDDEVCLIGFAYSICDLNLLVRIIISSNGEDEEKFLRFSVNEWHEVSKDDFYSYLDALAANPGAGDSDDEETMNSELALYYPNLATENTVSENIKVVNDVFDGVKSYIKLDVSDTPNDKFFMIDSRVHHSVPLTTLLPKEDYALNHIVDGDQVVWRETDDEKCLSIDIYYEYNAAKLIKLNIADKADRTEKLYLQRIEGIWTPVNRQDFYNFLPVIYSRRCPI</sequence>
<protein>
    <recommendedName>
        <fullName evidence="4">Signal peptide-containing protein</fullName>
    </recommendedName>
</protein>
<dbReference type="AlphaFoldDB" id="L0B1L6"/>
<dbReference type="STRING" id="1537102.L0B1L6"/>
<dbReference type="RefSeq" id="XP_004830680.1">
    <property type="nucleotide sequence ID" value="XM_004830623.1"/>
</dbReference>
<name>L0B1L6_THEEQ</name>
<dbReference type="VEuPathDB" id="PiroplasmaDB:BEWA_004220"/>
<dbReference type="KEGG" id="beq:BEWA_004220"/>
<gene>
    <name evidence="2" type="ORF">BEWA_004220</name>
</gene>
<feature type="chain" id="PRO_5003939489" description="Signal peptide-containing protein" evidence="1">
    <location>
        <begin position="23"/>
        <end position="809"/>
    </location>
</feature>
<evidence type="ECO:0008006" key="4">
    <source>
        <dbReference type="Google" id="ProtNLM"/>
    </source>
</evidence>
<reference evidence="2 3" key="1">
    <citation type="journal article" date="2012" name="BMC Genomics">
        <title>Comparative genomic analysis and phylogenetic position of Theileria equi.</title>
        <authorList>
            <person name="Kappmeyer L.S."/>
            <person name="Thiagarajan M."/>
            <person name="Herndon D.R."/>
            <person name="Ramsay J.D."/>
            <person name="Caler E."/>
            <person name="Djikeng A."/>
            <person name="Gillespie J.J."/>
            <person name="Lau A.O."/>
            <person name="Roalson E.H."/>
            <person name="Silva J.C."/>
            <person name="Silva M.G."/>
            <person name="Suarez C.E."/>
            <person name="Ueti M.W."/>
            <person name="Nene V.M."/>
            <person name="Mealey R.H."/>
            <person name="Knowles D.P."/>
            <person name="Brayton K.A."/>
        </authorList>
    </citation>
    <scope>NUCLEOTIDE SEQUENCE [LARGE SCALE GENOMIC DNA]</scope>
    <source>
        <strain evidence="2 3">WA</strain>
    </source>
</reference>
<dbReference type="eggNOG" id="ENOG502QXMP">
    <property type="taxonomic scope" value="Eukaryota"/>
</dbReference>
<proteinExistence type="predicted"/>
<feature type="signal peptide" evidence="1">
    <location>
        <begin position="1"/>
        <end position="22"/>
    </location>
</feature>
<dbReference type="Pfam" id="PF04385">
    <property type="entry name" value="FAINT"/>
    <property type="match status" value="3"/>
</dbReference>
<dbReference type="GeneID" id="15806426"/>
<keyword evidence="3" id="KW-1185">Reference proteome</keyword>
<dbReference type="EMBL" id="CP001670">
    <property type="protein sequence ID" value="AFZ81014.1"/>
    <property type="molecule type" value="Genomic_DNA"/>
</dbReference>
<evidence type="ECO:0000313" key="3">
    <source>
        <dbReference type="Proteomes" id="UP000031512"/>
    </source>
</evidence>
<dbReference type="Proteomes" id="UP000031512">
    <property type="component" value="Chromosome 3"/>
</dbReference>
<keyword evidence="1" id="KW-0732">Signal</keyword>
<evidence type="ECO:0000256" key="1">
    <source>
        <dbReference type="SAM" id="SignalP"/>
    </source>
</evidence>
<evidence type="ECO:0000313" key="2">
    <source>
        <dbReference type="EMBL" id="AFZ81014.1"/>
    </source>
</evidence>